<protein>
    <submittedName>
        <fullName evidence="3">Uncharacterized protein</fullName>
    </submittedName>
</protein>
<dbReference type="PROSITE" id="PS00678">
    <property type="entry name" value="WD_REPEATS_1"/>
    <property type="match status" value="1"/>
</dbReference>
<organism evidence="3">
    <name type="scientific">marine metagenome</name>
    <dbReference type="NCBI Taxonomy" id="408172"/>
    <lineage>
        <taxon>unclassified sequences</taxon>
        <taxon>metagenomes</taxon>
        <taxon>ecological metagenomes</taxon>
    </lineage>
</organism>
<dbReference type="PANTHER" id="PTHR19848">
    <property type="entry name" value="WD40 REPEAT PROTEIN"/>
    <property type="match status" value="1"/>
</dbReference>
<name>A0A382HB28_9ZZZZ</name>
<feature type="non-terminal residue" evidence="3">
    <location>
        <position position="235"/>
    </location>
</feature>
<keyword evidence="1" id="KW-0853">WD repeat</keyword>
<dbReference type="InterPro" id="IPR015943">
    <property type="entry name" value="WD40/YVTN_repeat-like_dom_sf"/>
</dbReference>
<dbReference type="PANTHER" id="PTHR19848:SF8">
    <property type="entry name" value="F-BOX AND WD REPEAT DOMAIN CONTAINING 7"/>
    <property type="match status" value="1"/>
</dbReference>
<dbReference type="InterPro" id="IPR019775">
    <property type="entry name" value="WD40_repeat_CS"/>
</dbReference>
<dbReference type="EMBL" id="UINC01060232">
    <property type="protein sequence ID" value="SVB84528.1"/>
    <property type="molecule type" value="Genomic_DNA"/>
</dbReference>
<keyword evidence="2" id="KW-0677">Repeat</keyword>
<dbReference type="AlphaFoldDB" id="A0A382HB28"/>
<accession>A0A382HB28</accession>
<dbReference type="SUPFAM" id="SSF50978">
    <property type="entry name" value="WD40 repeat-like"/>
    <property type="match status" value="1"/>
</dbReference>
<sequence>MARDELCRHETVVVWAMETFSEVATLTGHVDWVTALVFSDDNSLLATGDRTGRMKVWSTADWSLVAEGRSEWVRKLVFQGVERLVASNGFRAIRVWRLPDFVEEELLVHEDNVGMQVFSDERRLISGADDGTARLWDLNTGESLAVMPQPGNRTARILVSPDEQYAVLYNSSSSYAGTHVWRLNPLEEIGVFGYPDSGPLGISGDSQHLLMWRVRDEEEGNLIGFWSLPRESSST</sequence>
<dbReference type="InterPro" id="IPR001680">
    <property type="entry name" value="WD40_rpt"/>
</dbReference>
<dbReference type="PROSITE" id="PS50294">
    <property type="entry name" value="WD_REPEATS_REGION"/>
    <property type="match status" value="2"/>
</dbReference>
<reference evidence="3" key="1">
    <citation type="submission" date="2018-05" db="EMBL/GenBank/DDBJ databases">
        <authorList>
            <person name="Lanie J.A."/>
            <person name="Ng W.-L."/>
            <person name="Kazmierczak K.M."/>
            <person name="Andrzejewski T.M."/>
            <person name="Davidsen T.M."/>
            <person name="Wayne K.J."/>
            <person name="Tettelin H."/>
            <person name="Glass J.I."/>
            <person name="Rusch D."/>
            <person name="Podicherti R."/>
            <person name="Tsui H.-C.T."/>
            <person name="Winkler M.E."/>
        </authorList>
    </citation>
    <scope>NUCLEOTIDE SEQUENCE</scope>
</reference>
<dbReference type="Pfam" id="PF00400">
    <property type="entry name" value="WD40"/>
    <property type="match status" value="2"/>
</dbReference>
<evidence type="ECO:0000256" key="1">
    <source>
        <dbReference type="ARBA" id="ARBA00022574"/>
    </source>
</evidence>
<gene>
    <name evidence="3" type="ORF">METZ01_LOCUS237382</name>
</gene>
<dbReference type="PROSITE" id="PS50082">
    <property type="entry name" value="WD_REPEATS_2"/>
    <property type="match status" value="2"/>
</dbReference>
<evidence type="ECO:0000256" key="2">
    <source>
        <dbReference type="ARBA" id="ARBA00022737"/>
    </source>
</evidence>
<dbReference type="SMART" id="SM00320">
    <property type="entry name" value="WD40"/>
    <property type="match status" value="2"/>
</dbReference>
<evidence type="ECO:0000313" key="3">
    <source>
        <dbReference type="EMBL" id="SVB84528.1"/>
    </source>
</evidence>
<proteinExistence type="predicted"/>
<dbReference type="InterPro" id="IPR036322">
    <property type="entry name" value="WD40_repeat_dom_sf"/>
</dbReference>
<dbReference type="Gene3D" id="2.130.10.10">
    <property type="entry name" value="YVTN repeat-like/Quinoprotein amine dehydrogenase"/>
    <property type="match status" value="1"/>
</dbReference>